<protein>
    <submittedName>
        <fullName evidence="1">Uncharacterized protein</fullName>
    </submittedName>
</protein>
<dbReference type="EMBL" id="MAPZ01000009">
    <property type="protein sequence ID" value="OBY12266.1"/>
    <property type="molecule type" value="Genomic_DNA"/>
</dbReference>
<proteinExistence type="predicted"/>
<dbReference type="InterPro" id="IPR020056">
    <property type="entry name" value="Rbsml_bL25/Gln-tRNA_synth_N"/>
</dbReference>
<comment type="caution">
    <text evidence="1">The sequence shown here is derived from an EMBL/GenBank/DDBJ whole genome shotgun (WGS) entry which is preliminary data.</text>
</comment>
<dbReference type="GO" id="GO:0006412">
    <property type="term" value="P:translation"/>
    <property type="evidence" value="ECO:0007669"/>
    <property type="project" value="InterPro"/>
</dbReference>
<dbReference type="Proteomes" id="UP000092714">
    <property type="component" value="Unassembled WGS sequence"/>
</dbReference>
<reference evidence="1 2" key="1">
    <citation type="submission" date="2016-06" db="EMBL/GenBank/DDBJ databases">
        <authorList>
            <person name="Kjaerup R.B."/>
            <person name="Dalgaard T.S."/>
            <person name="Juul-Madsen H.R."/>
        </authorList>
    </citation>
    <scope>NUCLEOTIDE SEQUENCE [LARGE SCALE GENOMIC DNA]</scope>
    <source>
        <strain evidence="1 2">373-A1</strain>
    </source>
</reference>
<dbReference type="Gene3D" id="2.40.240.10">
    <property type="entry name" value="Ribosomal Protein L25, Chain P"/>
    <property type="match status" value="1"/>
</dbReference>
<accession>A0A174AMB9</accession>
<dbReference type="GeneID" id="42777413"/>
<organism evidence="1 2">
    <name type="scientific">Clostridium paraputrificum</name>
    <dbReference type="NCBI Taxonomy" id="29363"/>
    <lineage>
        <taxon>Bacteria</taxon>
        <taxon>Bacillati</taxon>
        <taxon>Bacillota</taxon>
        <taxon>Clostridia</taxon>
        <taxon>Eubacteriales</taxon>
        <taxon>Clostridiaceae</taxon>
        <taxon>Clostridium</taxon>
    </lineage>
</organism>
<name>A0A174AMB9_9CLOT</name>
<gene>
    <name evidence="1" type="ORF">CP373A1_01350</name>
</gene>
<dbReference type="SUPFAM" id="SSF50715">
    <property type="entry name" value="Ribosomal protein L25-like"/>
    <property type="match status" value="1"/>
</dbReference>
<dbReference type="OrthoDB" id="1928232at2"/>
<keyword evidence="2" id="KW-1185">Reference proteome</keyword>
<dbReference type="InterPro" id="IPR011035">
    <property type="entry name" value="Ribosomal_bL25/Gln-tRNA_synth"/>
</dbReference>
<dbReference type="AlphaFoldDB" id="A0A174AMB9"/>
<dbReference type="eggNOG" id="ENOG5032JEV">
    <property type="taxonomic scope" value="Bacteria"/>
</dbReference>
<dbReference type="RefSeq" id="WP_027099568.1">
    <property type="nucleotide sequence ID" value="NZ_CABHIH010000001.1"/>
</dbReference>
<evidence type="ECO:0000313" key="2">
    <source>
        <dbReference type="Proteomes" id="UP000092714"/>
    </source>
</evidence>
<sequence length="89" mass="10278">MLDALMRDTKIKPKKLRRKGYTTGTVRRKNGDVIPVILTGRVVDSYLAIHGDHSWMDIKLGDEEINTEIVNVYRDVLMHNTIDIDLKEK</sequence>
<evidence type="ECO:0000313" key="1">
    <source>
        <dbReference type="EMBL" id="OBY12266.1"/>
    </source>
</evidence>